<feature type="region of interest" description="Disordered" evidence="1">
    <location>
        <begin position="116"/>
        <end position="151"/>
    </location>
</feature>
<feature type="compositionally biased region" description="Acidic residues" evidence="1">
    <location>
        <begin position="116"/>
        <end position="129"/>
    </location>
</feature>
<dbReference type="EMBL" id="BMAV01022690">
    <property type="protein sequence ID" value="GFY77874.1"/>
    <property type="molecule type" value="Genomic_DNA"/>
</dbReference>
<accession>A0A8X6YU88</accession>
<gene>
    <name evidence="2" type="ORF">TNIN_73351</name>
</gene>
<keyword evidence="3" id="KW-1185">Reference proteome</keyword>
<dbReference type="OrthoDB" id="10299772at2759"/>
<dbReference type="Proteomes" id="UP000886998">
    <property type="component" value="Unassembled WGS sequence"/>
</dbReference>
<name>A0A8X6YU88_9ARAC</name>
<protein>
    <submittedName>
        <fullName evidence="2">Uncharacterized protein</fullName>
    </submittedName>
</protein>
<evidence type="ECO:0000256" key="1">
    <source>
        <dbReference type="SAM" id="MobiDB-lite"/>
    </source>
</evidence>
<comment type="caution">
    <text evidence="2">The sequence shown here is derived from an EMBL/GenBank/DDBJ whole genome shotgun (WGS) entry which is preliminary data.</text>
</comment>
<organism evidence="2 3">
    <name type="scientific">Trichonephila inaurata madagascariensis</name>
    <dbReference type="NCBI Taxonomy" id="2747483"/>
    <lineage>
        <taxon>Eukaryota</taxon>
        <taxon>Metazoa</taxon>
        <taxon>Ecdysozoa</taxon>
        <taxon>Arthropoda</taxon>
        <taxon>Chelicerata</taxon>
        <taxon>Arachnida</taxon>
        <taxon>Araneae</taxon>
        <taxon>Araneomorphae</taxon>
        <taxon>Entelegynae</taxon>
        <taxon>Araneoidea</taxon>
        <taxon>Nephilidae</taxon>
        <taxon>Trichonephila</taxon>
        <taxon>Trichonephila inaurata</taxon>
    </lineage>
</organism>
<evidence type="ECO:0000313" key="2">
    <source>
        <dbReference type="EMBL" id="GFY77874.1"/>
    </source>
</evidence>
<proteinExistence type="predicted"/>
<evidence type="ECO:0000313" key="3">
    <source>
        <dbReference type="Proteomes" id="UP000886998"/>
    </source>
</evidence>
<sequence length="151" mass="17617">MNAKRPAENDNRDLQFESQRKHKKCKKENGCARCFTELPENFVQFRAGTYCPNCFEELKREYQDVSIKPSYCVELKETFAENPVFIPFPPRDERDYNLIYMTCVLMNLNVADFVDDDESDDEEIDDDQNTEGVNLIDKEEGKGNALKAPQR</sequence>
<dbReference type="AlphaFoldDB" id="A0A8X6YU88"/>
<reference evidence="2" key="1">
    <citation type="submission" date="2020-08" db="EMBL/GenBank/DDBJ databases">
        <title>Multicomponent nature underlies the extraordinary mechanical properties of spider dragline silk.</title>
        <authorList>
            <person name="Kono N."/>
            <person name="Nakamura H."/>
            <person name="Mori M."/>
            <person name="Yoshida Y."/>
            <person name="Ohtoshi R."/>
            <person name="Malay A.D."/>
            <person name="Moran D.A.P."/>
            <person name="Tomita M."/>
            <person name="Numata K."/>
            <person name="Arakawa K."/>
        </authorList>
    </citation>
    <scope>NUCLEOTIDE SEQUENCE</scope>
</reference>